<comment type="caution">
    <text evidence="2">The sequence shown here is derived from an EMBL/GenBank/DDBJ whole genome shotgun (WGS) entry which is preliminary data.</text>
</comment>
<sequence>MKIALLLAVWTWLSSSGNGAAQLRFTTEESLDEIQEDEIHKLTPVQLEMSPGVPLRTDRAATWSQTFYQLLISCDHGTLQLDREVEQSLVDTTFLCANDSLQSRAIGAITTAQELQHILSSIIYQPDLNYHSTWFGVTDPLCLTRNDGNEIVRMEISPAYGGTSQLSLDTCVAVDLSDNSLSLSDVVSTHEKKISVTSVNDPPTIEREPGPDLSVQAGGACIKLSGFTLDDAEATALESVPRALIPILTLQLNVKTGTLRVNRRSALQNGIHAIKNGKNMGDSELAWTLPDLFDSPLTLKGALSDLNEFLPEVEYCSSPGDSMLVSDALLVILSDNGFCGDLGKESLSASLVVPVHILPTANLGKLLMLKTSIVLTNHSASVPLRYTSGRIDEVECTLELKYSDGMLIGLDYQTGTLYKKTNMASPHASRTLSNVLVPTNGLIVRFWGDKSNRESANFKLARRVCSVGEMCHQLESNLLYEDSSDEDVIEATQALTLDNESVSELQIIRYPVSRFWLIWNIPLTFSQEVVAAPRYPVSVQTVGRCFRLQGKSDRIEAQLKTLTLYSLIGGVGSNNRLNVTISTLNDNVVRSQDVLSAQVDVFPSPVLENIQLLHPRELVLGESSEMSLESTAISYPSTYDTNAALRWIVRSTIGSIWWDSRSISPAIVSRQISKNELELRGSFVDLNAALPNIRIDESAIQDSAFTNVYEDQTFELLAVPLTKTNSVQTLTTSSTEGSIVGSFVLGLDLPVRIYPDLELDIASGHCKSSSIGANDNVGTISQKITQMTCDVVSAKPSDKVFRREIQSIRVFALYPSQVDELTGTFRVSFRGQTSNLISLQSSTETIKAAIIAVVVDANGIEVSRNELPEENGFEWRVTFGTEGDVGEVFKVVYAETSVSFKMLTTVKRKGRRAADLRFDTFYPDISLSAQWIKSASSESIALELSFSSTFEDIPALSAESSTLAPAQTAQLLDVVVKNSKSSVIAGATDLYRLQVQNHVTLPLASCSNASILENAIRGLPIEKLRVSVRRKASAFVQGRFDYTIVMSAPSLLSLTLIADGSTPLSKALFRSSIVNRGSETLIAFDTILMVLETLDKPTLLSSGEINAQVSRMKKKLGIQLPVAYLQVDLNQTLTIAGIDFEGYSHKLNFTVSCAKGQLYLQKQTTLPRHAEPADSTLKISGYFSTLKEVLRQSHFVYSPHANATGYDKLVFAIESLDDRAVEMLPVVIHSRVKLPSLTLPVSPMSVFENEYVSITGVTLNLADTKNSSPMLRGITVQITTRSGVVGIRTSGFNHDLQHNSTIQIQGDAENVNAALKRLSYRPVAVTPSEDQIRFSVFWTAENGEENSHVTFGTIPIKIIARPLAINVLKDGKAVGDRSLVTTTMNASASLGDLLIQVNGGDGHRESCNTLGGQLSNLCNVTLDLSLFAGHGLISSSSETFLQDRAQDSPLGLVRFIGSVGEANRFLQQQDYVPDAKFYGPDQIVINIKHITSVTDEEWMDEDAVLLPVFVSLACEAPQLIWADSGTNFMSLSMPTSSPFTLPEILIIQEGLETGYCQDDKLFHVIVESDQVSPMATSTVVTRTLDDPRALVLKGLIWDLNLALRSVKYKFEIHRKTQIPLTASVKVHVEGGTTQENNLRSSAVLQLKFIGNTRLLHMLVRDTIVGFEDTEIPIGDEINLDGFADLTGDGIIIISVHNGAVYAAADSVNIEASAKQRVNTSDKSYLRSVMSNLRYISNPNFNGIDEIHFKTQTHESVLYIYIQAENDPPEFTFNSGELKDWYKYPRTFIPTFQLKDPDDDQTFQVDIHAENGSLSLDQISSRSFDGVTVEFSSLSSSLRMTSSLSRLNTILLQRLIEVIPHNCVKDDSMRVNCGVSIEICIDDGSDSVCQELRLPQQELFYRVTVPDWAKSLNVSMGSSLNLSNAFEVRQRSDAMSDLLLRVHVSSGSVRIDVPTCAELRDVVDANQQQRSALTGVSQTIYARDIACLNEALATLQLQSAYNENNSLIVQLELFSDDMKVLADGSIIVKVTDKILPWRIISVRATHDKPWVVTIGKYAKLSSLVNISIVADPVGTFRNESNENVLQLNVSCSMCEWKYQEFVPRVSYEFAQIPNSKLTFIGLMGSMNEVLKTLELMLAINSDSGTETVHFQLSPVSHMVRGMEPLWSESTNISIPFTTKYSSLLWDAQQTLFILQSPDYSADLSGVKLTGMEENPSRNLTIRLDCTHGNAIVSMPKVTSLFLELPCGSDEPAINFTTARSSVDNFISSTIIKVIPNARDRRMELQLTAVDSISGVFGDETSIKLQYRSLLQSPVTSMEPHNASLTIQVNKEKVQSTGDLVAVDGDLDDPTWYRMRVRVAHGRLSIPTTVCCVDIRETKTENELDIVGSALALKQALAAVQFQVNQNFWGKASLEVTIALFSPSPLWPNVTFLNFFAKTPVLVSTSLQSSQKRPDNPTRNAVADVEESWSISGIYIGDDGENLDMEIGTGNELFFRTMWDEFQLDKDHIYTFTPADTAVDKLHRWNVALETLQYHQQNTTVIQVRNPLAPVSHQQESDSHYDVPVPIVTTGANLYYSSEDSAFQFPDLALQFPKSKPIYSAQDDQLPSAVLTYRPTKYVNPRNDDDDRRIYQLEIRVSYGSISMIRPDTLNGDDQKTRQSRLKLEDNVMNLERDLNRLIYFPPQNWNEEQFPGGHIVEWQFVVSFESKSVESFADLVILSKIDAPVISVPHALEDSSHYMNDYLSVLRLECLPLVCDEDTPMVLDGFSVRSADTTKQQKATTDLLVISISVYHGIISLGNTWRTNCINGFMGAQSWKRISFKANVNCVNRVLPGMVYIGEPNFSGTDLLNIRVEHASELDKAFDEVIVPVIVIELNDAPYITVDSIFYEADEDIPLVIDDLRLRDPDALDESLRVILETNYGQLALLRPNGVKLTTELVQNASSSRSRLTLEGTLRNLDAAIASVVYTSAKDWNSLQLRSDDGMNGFDTISITSTDLSSFNGSSVSLLFVYVEPRPDPVLIGTPSNGLSSIYANDEPGTLRGDEDTWINVRGLAFFSADDTSRATLVVSLLVTRGILSLGNSRGLTFLEGTMDGGRSLKLKGTFANVNECTIALRYLPSKDFYGQDLLVVTATAVDEYTQQQTPLSSIRVDIVVDAVNDAPVWNTGSSIVREIQQDQAASIGGISFHDIDVDAVDCTVEICVMDLIVETSGGFVVLPNQSSPLFSNDMTTKQVTYTVLSGTPDDLNMLLSEMTFMLADPEYYRADNPSSTDIKLQLTVDDRGISGSGGPQISSTTIVFSPVKWSSYELSLLVPEDLLTLNEDTAYSFEGKLQLVDPDSAQSFRNLFELSINCTHGVFALGSAVTGVQVLQNDSDDEVVLRGFFAQLNAALNGSSYIPAPNWYGSEEISLSVIELSHLEKPKKTVVASIFLFVAPVCDEPHWSALAETPLTMQEDGYLLIDTLSLTNPDLDDKQREVEVTISVAHGGVMLSMTKGLLVQEAVYSISEDRLVAQHITVGHLFSESSHFFKDLAVRGRVSDINVALNGMVFKPWLDYNSDGWPVDEIVLTATSFCGNSTTSHVTIPIAIFAVNDPPVLISQHFQPVESPYSFGSLEAMSWRSSIEAKKDSSLQLESTELYNPDGSGELRLLVNVSCFHCSITSEYLSHPSETQPSDDLIVVTRNPKNDEGVQLMVHGTLVSLNSGLMRQLFFRGADNFIGLAFVLVEISDFGNYGEEGALRSVFVLCVRVNP</sequence>
<evidence type="ECO:0000313" key="3">
    <source>
        <dbReference type="Proteomes" id="UP000028582"/>
    </source>
</evidence>
<dbReference type="OrthoDB" id="191057at2759"/>
<evidence type="ECO:0008006" key="4">
    <source>
        <dbReference type="Google" id="ProtNLM"/>
    </source>
</evidence>
<feature type="signal peptide" evidence="1">
    <location>
        <begin position="1"/>
        <end position="19"/>
    </location>
</feature>
<feature type="chain" id="PRO_5001753662" description="PDZ domain-containing protein" evidence="1">
    <location>
        <begin position="20"/>
        <end position="3747"/>
    </location>
</feature>
<name>A0A081A0X1_PHYNI</name>
<evidence type="ECO:0000313" key="2">
    <source>
        <dbReference type="EMBL" id="ETO72532.1"/>
    </source>
</evidence>
<protein>
    <recommendedName>
        <fullName evidence="4">PDZ domain-containing protein</fullName>
    </recommendedName>
</protein>
<evidence type="ECO:0000256" key="1">
    <source>
        <dbReference type="SAM" id="SignalP"/>
    </source>
</evidence>
<dbReference type="Proteomes" id="UP000028582">
    <property type="component" value="Unassembled WGS sequence"/>
</dbReference>
<organism evidence="2 3">
    <name type="scientific">Phytophthora nicotianae P1976</name>
    <dbReference type="NCBI Taxonomy" id="1317066"/>
    <lineage>
        <taxon>Eukaryota</taxon>
        <taxon>Sar</taxon>
        <taxon>Stramenopiles</taxon>
        <taxon>Oomycota</taxon>
        <taxon>Peronosporomycetes</taxon>
        <taxon>Peronosporales</taxon>
        <taxon>Peronosporaceae</taxon>
        <taxon>Phytophthora</taxon>
    </lineage>
</organism>
<proteinExistence type="predicted"/>
<reference evidence="2 3" key="1">
    <citation type="submission" date="2013-11" db="EMBL/GenBank/DDBJ databases">
        <title>The Genome Sequence of Phytophthora parasitica P1976.</title>
        <authorList>
            <consortium name="The Broad Institute Genomics Platform"/>
            <person name="Russ C."/>
            <person name="Tyler B."/>
            <person name="Panabieres F."/>
            <person name="Shan W."/>
            <person name="Tripathy S."/>
            <person name="Grunwald N."/>
            <person name="Machado M."/>
            <person name="Johnson C.S."/>
            <person name="Walker B."/>
            <person name="Young S."/>
            <person name="Zeng Q."/>
            <person name="Gargeya S."/>
            <person name="Fitzgerald M."/>
            <person name="Haas B."/>
            <person name="Abouelleil A."/>
            <person name="Allen A.W."/>
            <person name="Alvarado L."/>
            <person name="Arachchi H.M."/>
            <person name="Berlin A.M."/>
            <person name="Chapman S.B."/>
            <person name="Gainer-Dewar J."/>
            <person name="Goldberg J."/>
            <person name="Griggs A."/>
            <person name="Gujja S."/>
            <person name="Hansen M."/>
            <person name="Howarth C."/>
            <person name="Imamovic A."/>
            <person name="Ireland A."/>
            <person name="Larimer J."/>
            <person name="McCowan C."/>
            <person name="Murphy C."/>
            <person name="Pearson M."/>
            <person name="Poon T.W."/>
            <person name="Priest M."/>
            <person name="Roberts A."/>
            <person name="Saif S."/>
            <person name="Shea T."/>
            <person name="Sisk P."/>
            <person name="Sykes S."/>
            <person name="Wortman J."/>
            <person name="Nusbaum C."/>
            <person name="Birren B."/>
        </authorList>
    </citation>
    <scope>NUCLEOTIDE SEQUENCE [LARGE SCALE GENOMIC DNA]</scope>
    <source>
        <strain evidence="2 3">P1976</strain>
    </source>
</reference>
<dbReference type="EMBL" id="ANJA01002053">
    <property type="protein sequence ID" value="ETO72532.1"/>
    <property type="molecule type" value="Genomic_DNA"/>
</dbReference>
<keyword evidence="1" id="KW-0732">Signal</keyword>
<accession>A0A081A0X1</accession>
<gene>
    <name evidence="2" type="ORF">F444_11391</name>
</gene>